<protein>
    <submittedName>
        <fullName evidence="1">Uncharacterized protein</fullName>
    </submittedName>
</protein>
<sequence length="269" mass="30502">MSLRPRGLSNLCLQASLDAPPSYTRRGACRRKTQVRTYPASEERRVPDPREPRFFIMATFDLLKALCIWNRLSPNFCPQVPRPSFHLQPTNMSWQDIFGTVANVIGILAVLFSILKTFSLFLPSNMIQDVAQLRKDLGDEIRLAAGTLNIPRCAVAAHAQTHTALWHKLSWRIFALRRDLKSLLLEVQYVQQSLPSRSQLLWVVTLCPEYPENPRFVVNLETLTFEIAVRFPTMIHREASVRPRLAANLVETGDNSTCDNTSTSAATEL</sequence>
<dbReference type="AlphaFoldDB" id="A0A4Y9XQS7"/>
<gene>
    <name evidence="1" type="ORF">EVG20_g10547</name>
</gene>
<reference evidence="1 2" key="1">
    <citation type="submission" date="2019-02" db="EMBL/GenBank/DDBJ databases">
        <title>Genome sequencing of the rare red list fungi Dentipellis fragilis.</title>
        <authorList>
            <person name="Buettner E."/>
            <person name="Kellner H."/>
        </authorList>
    </citation>
    <scope>NUCLEOTIDE SEQUENCE [LARGE SCALE GENOMIC DNA]</scope>
    <source>
        <strain evidence="1 2">DSM 105465</strain>
    </source>
</reference>
<comment type="caution">
    <text evidence="1">The sequence shown here is derived from an EMBL/GenBank/DDBJ whole genome shotgun (WGS) entry which is preliminary data.</text>
</comment>
<dbReference type="EMBL" id="SEOQ01001305">
    <property type="protein sequence ID" value="TFY52446.1"/>
    <property type="molecule type" value="Genomic_DNA"/>
</dbReference>
<evidence type="ECO:0000313" key="2">
    <source>
        <dbReference type="Proteomes" id="UP000298327"/>
    </source>
</evidence>
<organism evidence="1 2">
    <name type="scientific">Dentipellis fragilis</name>
    <dbReference type="NCBI Taxonomy" id="205917"/>
    <lineage>
        <taxon>Eukaryota</taxon>
        <taxon>Fungi</taxon>
        <taxon>Dikarya</taxon>
        <taxon>Basidiomycota</taxon>
        <taxon>Agaricomycotina</taxon>
        <taxon>Agaricomycetes</taxon>
        <taxon>Russulales</taxon>
        <taxon>Hericiaceae</taxon>
        <taxon>Dentipellis</taxon>
    </lineage>
</organism>
<keyword evidence="2" id="KW-1185">Reference proteome</keyword>
<accession>A0A4Y9XQS7</accession>
<proteinExistence type="predicted"/>
<name>A0A4Y9XQS7_9AGAM</name>
<dbReference type="Proteomes" id="UP000298327">
    <property type="component" value="Unassembled WGS sequence"/>
</dbReference>
<evidence type="ECO:0000313" key="1">
    <source>
        <dbReference type="EMBL" id="TFY52446.1"/>
    </source>
</evidence>